<sequence>MTMMKAAVFVEPGRIELHDKPIPEIGPNDALLRITTTTICGTDVHILKGEYAVAPGLTIGHEPVGVIEKLGSNVSGYEEGQRVIAGAICPSFTSYACQDGLASQDGGCACHGYKPMGGWRFGNSIDGTQAEYVLVPDAQANLAPVPDGLTDEQVLMCPDIMSTGFAGAEAANIRIGDIVVIFAQGPIGLCATAGARLRGAGTIIAVDGVDARLDIARRMGADVTLNFRNVDVVDEVLKLTGGRGADASIEALGLQSTFENALRVLKPGGTLSSLGVYSSDLTIPLSAFHSGLGDNKIVTSLCPGGKERMRRLLNVVASGRVDLGPLVTHQYALDDIVEGYDLFANQRDGVLKVAIKP</sequence>
<dbReference type="SUPFAM" id="SSF50129">
    <property type="entry name" value="GroES-like"/>
    <property type="match status" value="1"/>
</dbReference>
<comment type="cofactor">
    <cofactor evidence="1 6">
        <name>Zn(2+)</name>
        <dbReference type="ChEBI" id="CHEBI:29105"/>
    </cofactor>
</comment>
<gene>
    <name evidence="8" type="ORF">G7026_09175</name>
</gene>
<evidence type="ECO:0000313" key="9">
    <source>
        <dbReference type="Proteomes" id="UP000786387"/>
    </source>
</evidence>
<dbReference type="EMBL" id="JAAMRF010000004">
    <property type="protein sequence ID" value="MBA1273525.1"/>
    <property type="molecule type" value="Genomic_DNA"/>
</dbReference>
<evidence type="ECO:0000256" key="6">
    <source>
        <dbReference type="RuleBase" id="RU361277"/>
    </source>
</evidence>
<reference evidence="8 9" key="1">
    <citation type="submission" date="2020-02" db="EMBL/GenBank/DDBJ databases">
        <title>Synteny-based analysis reveals conserved mechanism for high triclosan tolerance in Pseudomonas, as well as instances of horizontal transfer.</title>
        <authorList>
            <person name="Mcfarland A.G."/>
            <person name="Bertucci H.K."/>
            <person name="Litmann E."/>
            <person name="Shen J."/>
            <person name="Huttenhower C."/>
            <person name="Hartmann E.M."/>
        </authorList>
    </citation>
    <scope>NUCLEOTIDE SEQUENCE [LARGE SCALE GENOMIC DNA]</scope>
    <source>
        <strain evidence="8 9">115A1</strain>
    </source>
</reference>
<dbReference type="RefSeq" id="WP_181070466.1">
    <property type="nucleotide sequence ID" value="NZ_JAAMRF010000004.1"/>
</dbReference>
<dbReference type="InterPro" id="IPR002328">
    <property type="entry name" value="ADH_Zn_CS"/>
</dbReference>
<feature type="domain" description="Enoyl reductase (ER)" evidence="7">
    <location>
        <begin position="13"/>
        <end position="351"/>
    </location>
</feature>
<protein>
    <submittedName>
        <fullName evidence="8">NAD(P)-dependent alcohol dehydrogenase</fullName>
    </submittedName>
</protein>
<keyword evidence="9" id="KW-1185">Reference proteome</keyword>
<dbReference type="CDD" id="cd08285">
    <property type="entry name" value="NADP_ADH"/>
    <property type="match status" value="1"/>
</dbReference>
<name>A0ABR5Z020_9GAMM</name>
<evidence type="ECO:0000256" key="1">
    <source>
        <dbReference type="ARBA" id="ARBA00001947"/>
    </source>
</evidence>
<evidence type="ECO:0000313" key="8">
    <source>
        <dbReference type="EMBL" id="MBA1273525.1"/>
    </source>
</evidence>
<accession>A0ABR5Z020</accession>
<evidence type="ECO:0000256" key="5">
    <source>
        <dbReference type="ARBA" id="ARBA00023002"/>
    </source>
</evidence>
<dbReference type="InterPro" id="IPR020843">
    <property type="entry name" value="ER"/>
</dbReference>
<comment type="caution">
    <text evidence="8">The sequence shown here is derived from an EMBL/GenBank/DDBJ whole genome shotgun (WGS) entry which is preliminary data.</text>
</comment>
<dbReference type="Gene3D" id="3.90.180.10">
    <property type="entry name" value="Medium-chain alcohol dehydrogenases, catalytic domain"/>
    <property type="match status" value="1"/>
</dbReference>
<evidence type="ECO:0000259" key="7">
    <source>
        <dbReference type="SMART" id="SM00829"/>
    </source>
</evidence>
<keyword evidence="3 6" id="KW-0479">Metal-binding</keyword>
<evidence type="ECO:0000256" key="4">
    <source>
        <dbReference type="ARBA" id="ARBA00022833"/>
    </source>
</evidence>
<dbReference type="SMART" id="SM00829">
    <property type="entry name" value="PKS_ER"/>
    <property type="match status" value="1"/>
</dbReference>
<dbReference type="PANTHER" id="PTHR42813">
    <property type="entry name" value="ZINC-TYPE ALCOHOL DEHYDROGENASE-LIKE"/>
    <property type="match status" value="1"/>
</dbReference>
<dbReference type="Pfam" id="PF00107">
    <property type="entry name" value="ADH_zinc_N"/>
    <property type="match status" value="1"/>
</dbReference>
<dbReference type="InterPro" id="IPR036291">
    <property type="entry name" value="NAD(P)-bd_dom_sf"/>
</dbReference>
<dbReference type="InterPro" id="IPR013149">
    <property type="entry name" value="ADH-like_C"/>
</dbReference>
<proteinExistence type="inferred from homology"/>
<dbReference type="PROSITE" id="PS00059">
    <property type="entry name" value="ADH_ZINC"/>
    <property type="match status" value="1"/>
</dbReference>
<dbReference type="SUPFAM" id="SSF51735">
    <property type="entry name" value="NAD(P)-binding Rossmann-fold domains"/>
    <property type="match status" value="1"/>
</dbReference>
<keyword evidence="5" id="KW-0560">Oxidoreductase</keyword>
<evidence type="ECO:0000256" key="2">
    <source>
        <dbReference type="ARBA" id="ARBA00008072"/>
    </source>
</evidence>
<organism evidence="8 9">
    <name type="scientific">Stutzerimonas azotifigens</name>
    <dbReference type="NCBI Taxonomy" id="291995"/>
    <lineage>
        <taxon>Bacteria</taxon>
        <taxon>Pseudomonadati</taxon>
        <taxon>Pseudomonadota</taxon>
        <taxon>Gammaproteobacteria</taxon>
        <taxon>Pseudomonadales</taxon>
        <taxon>Pseudomonadaceae</taxon>
        <taxon>Stutzerimonas</taxon>
    </lineage>
</organism>
<dbReference type="Gene3D" id="3.40.50.720">
    <property type="entry name" value="NAD(P)-binding Rossmann-like Domain"/>
    <property type="match status" value="1"/>
</dbReference>
<dbReference type="PANTHER" id="PTHR42813:SF4">
    <property type="entry name" value="NADP-DEPENDENT ISOPROPANOL DEHYDROGENASE"/>
    <property type="match status" value="1"/>
</dbReference>
<dbReference type="Pfam" id="PF08240">
    <property type="entry name" value="ADH_N"/>
    <property type="match status" value="1"/>
</dbReference>
<dbReference type="InterPro" id="IPR013154">
    <property type="entry name" value="ADH-like_N"/>
</dbReference>
<comment type="similarity">
    <text evidence="2 6">Belongs to the zinc-containing alcohol dehydrogenase family.</text>
</comment>
<dbReference type="InterPro" id="IPR011032">
    <property type="entry name" value="GroES-like_sf"/>
</dbReference>
<dbReference type="Proteomes" id="UP000786387">
    <property type="component" value="Unassembled WGS sequence"/>
</dbReference>
<keyword evidence="4 6" id="KW-0862">Zinc</keyword>
<evidence type="ECO:0000256" key="3">
    <source>
        <dbReference type="ARBA" id="ARBA00022723"/>
    </source>
</evidence>